<reference evidence="1 2" key="1">
    <citation type="submission" date="2016-10" db="EMBL/GenBank/DDBJ databases">
        <authorList>
            <person name="de Groot N.N."/>
        </authorList>
    </citation>
    <scope>NUCLEOTIDE SEQUENCE [LARGE SCALE GENOMIC DNA]</scope>
    <source>
        <strain evidence="1 2">CGMCC 1.5070</strain>
    </source>
</reference>
<sequence>MKGKQNRKKQPSEKVETDYSAQVKAGLHRLAFGSISDAVKLLFLEDAPAPDELANLDLFHVAELKRGKNGVEVKIFDRFKAMELLAGLAQDKSKEEDALPFYRAIMGSVPDDSSKKLDVNRHDEV</sequence>
<proteinExistence type="predicted"/>
<dbReference type="AlphaFoldDB" id="A0A1H8DMD1"/>
<dbReference type="Proteomes" id="UP000199158">
    <property type="component" value="Unassembled WGS sequence"/>
</dbReference>
<accession>A0A1H8DMD1</accession>
<dbReference type="EMBL" id="FOCG01000003">
    <property type="protein sequence ID" value="SEN08429.1"/>
    <property type="molecule type" value="Genomic_DNA"/>
</dbReference>
<name>A0A1H8DMD1_9FIRM</name>
<organism evidence="1 2">
    <name type="scientific">Hydrogenoanaerobacterium saccharovorans</name>
    <dbReference type="NCBI Taxonomy" id="474960"/>
    <lineage>
        <taxon>Bacteria</taxon>
        <taxon>Bacillati</taxon>
        <taxon>Bacillota</taxon>
        <taxon>Clostridia</taxon>
        <taxon>Eubacteriales</taxon>
        <taxon>Oscillospiraceae</taxon>
        <taxon>Hydrogenoanaerobacterium</taxon>
    </lineage>
</organism>
<dbReference type="OrthoDB" id="1852072at2"/>
<dbReference type="RefSeq" id="WP_092756038.1">
    <property type="nucleotide sequence ID" value="NZ_FOCG01000003.1"/>
</dbReference>
<evidence type="ECO:0000313" key="1">
    <source>
        <dbReference type="EMBL" id="SEN08429.1"/>
    </source>
</evidence>
<keyword evidence="2" id="KW-1185">Reference proteome</keyword>
<gene>
    <name evidence="1" type="ORF">SAMN05216180_2691</name>
</gene>
<evidence type="ECO:0000313" key="2">
    <source>
        <dbReference type="Proteomes" id="UP000199158"/>
    </source>
</evidence>
<dbReference type="STRING" id="474960.SAMN05216180_2691"/>
<protein>
    <submittedName>
        <fullName evidence="1">Terminase small subunit</fullName>
    </submittedName>
</protein>